<dbReference type="Proteomes" id="UP000632138">
    <property type="component" value="Unassembled WGS sequence"/>
</dbReference>
<evidence type="ECO:0000313" key="4">
    <source>
        <dbReference type="Proteomes" id="UP000632138"/>
    </source>
</evidence>
<dbReference type="InterPro" id="IPR051531">
    <property type="entry name" value="N-acetyltransferase"/>
</dbReference>
<comment type="caution">
    <text evidence="3">The sequence shown here is derived from an EMBL/GenBank/DDBJ whole genome shotgun (WGS) entry which is preliminary data.</text>
</comment>
<feature type="region of interest" description="Disordered" evidence="1">
    <location>
        <begin position="76"/>
        <end position="139"/>
    </location>
</feature>
<dbReference type="InterPro" id="IPR016181">
    <property type="entry name" value="Acyl_CoA_acyltransferase"/>
</dbReference>
<accession>A0ABS2A5L9</accession>
<dbReference type="RefSeq" id="WP_203374459.1">
    <property type="nucleotide sequence ID" value="NZ_JAENHP010000001.1"/>
</dbReference>
<organism evidence="3 4">
    <name type="scientific">Paractinoplanes ovalisporus</name>
    <dbReference type="NCBI Taxonomy" id="2810368"/>
    <lineage>
        <taxon>Bacteria</taxon>
        <taxon>Bacillati</taxon>
        <taxon>Actinomycetota</taxon>
        <taxon>Actinomycetes</taxon>
        <taxon>Micromonosporales</taxon>
        <taxon>Micromonosporaceae</taxon>
        <taxon>Paractinoplanes</taxon>
    </lineage>
</organism>
<keyword evidence="4" id="KW-1185">Reference proteome</keyword>
<evidence type="ECO:0000259" key="2">
    <source>
        <dbReference type="Pfam" id="PF13302"/>
    </source>
</evidence>
<proteinExistence type="predicted"/>
<dbReference type="InterPro" id="IPR000182">
    <property type="entry name" value="GNAT_dom"/>
</dbReference>
<dbReference type="EMBL" id="JAENHP010000001">
    <property type="protein sequence ID" value="MBM2614584.1"/>
    <property type="molecule type" value="Genomic_DNA"/>
</dbReference>
<dbReference type="SUPFAM" id="SSF55729">
    <property type="entry name" value="Acyl-CoA N-acyltransferases (Nat)"/>
    <property type="match status" value="2"/>
</dbReference>
<gene>
    <name evidence="3" type="ORF">JIG36_03320</name>
</gene>
<evidence type="ECO:0000313" key="3">
    <source>
        <dbReference type="EMBL" id="MBM2614584.1"/>
    </source>
</evidence>
<sequence>MAQPILRTERLVMVPLADRHLELEVELDADPEVLRYLWGRARSREEVIASHAERMALSGKVDGLGYWMAFASNGGGPASDHPGTAPEHKTLVEPTSGAKTTAEPASGAEPSMKSASGAEPTMESASGAEPTMQSASGAEPMVESADGFVGLMMLPPAHGPDQPDDPAVAELGYRLARRFWRQGLASEASRALLRHAFDTVGQSRVIAQTMAVNAGSRGVMKAVGMRHVRTFFPEWDDPLPGTEEGEVEYEITLEMWRNRTRAGAV</sequence>
<feature type="domain" description="N-acetyltransferase" evidence="2">
    <location>
        <begin position="141"/>
        <end position="226"/>
    </location>
</feature>
<reference evidence="3 4" key="1">
    <citation type="submission" date="2021-01" db="EMBL/GenBank/DDBJ databases">
        <title>Actinoplanes sp. nov. LDG1-06 isolated from lichen.</title>
        <authorList>
            <person name="Saeng-In P."/>
            <person name="Phongsopitanun W."/>
            <person name="Kanchanasin P."/>
            <person name="Yuki M."/>
            <person name="Kudo T."/>
            <person name="Ohkuma M."/>
            <person name="Tanasupawat S."/>
        </authorList>
    </citation>
    <scope>NUCLEOTIDE SEQUENCE [LARGE SCALE GENOMIC DNA]</scope>
    <source>
        <strain evidence="3 4">LDG1-06</strain>
    </source>
</reference>
<dbReference type="PANTHER" id="PTHR43792">
    <property type="entry name" value="GNAT FAMILY, PUTATIVE (AFU_ORTHOLOGUE AFUA_3G00765)-RELATED-RELATED"/>
    <property type="match status" value="1"/>
</dbReference>
<dbReference type="Pfam" id="PF13302">
    <property type="entry name" value="Acetyltransf_3"/>
    <property type="match status" value="1"/>
</dbReference>
<dbReference type="Gene3D" id="3.40.630.30">
    <property type="match status" value="2"/>
</dbReference>
<dbReference type="PANTHER" id="PTHR43792:SF16">
    <property type="entry name" value="N-ACETYLTRANSFERASE DOMAIN-CONTAINING PROTEIN"/>
    <property type="match status" value="1"/>
</dbReference>
<evidence type="ECO:0000256" key="1">
    <source>
        <dbReference type="SAM" id="MobiDB-lite"/>
    </source>
</evidence>
<name>A0ABS2A5L9_9ACTN</name>
<protein>
    <submittedName>
        <fullName evidence="3">GNAT family N-acetyltransferase</fullName>
    </submittedName>
</protein>